<keyword evidence="3" id="KW-1185">Reference proteome</keyword>
<dbReference type="EMBL" id="GL732714">
    <property type="protein sequence ID" value="EFX66148.1"/>
    <property type="molecule type" value="Genomic_DNA"/>
</dbReference>
<reference evidence="2 3" key="1">
    <citation type="journal article" date="2011" name="Science">
        <title>The ecoresponsive genome of Daphnia pulex.</title>
        <authorList>
            <person name="Colbourne J.K."/>
            <person name="Pfrender M.E."/>
            <person name="Gilbert D."/>
            <person name="Thomas W.K."/>
            <person name="Tucker A."/>
            <person name="Oakley T.H."/>
            <person name="Tokishita S."/>
            <person name="Aerts A."/>
            <person name="Arnold G.J."/>
            <person name="Basu M.K."/>
            <person name="Bauer D.J."/>
            <person name="Caceres C.E."/>
            <person name="Carmel L."/>
            <person name="Casola C."/>
            <person name="Choi J.H."/>
            <person name="Detter J.C."/>
            <person name="Dong Q."/>
            <person name="Dusheyko S."/>
            <person name="Eads B.D."/>
            <person name="Frohlich T."/>
            <person name="Geiler-Samerotte K.A."/>
            <person name="Gerlach D."/>
            <person name="Hatcher P."/>
            <person name="Jogdeo S."/>
            <person name="Krijgsveld J."/>
            <person name="Kriventseva E.V."/>
            <person name="Kultz D."/>
            <person name="Laforsch C."/>
            <person name="Lindquist E."/>
            <person name="Lopez J."/>
            <person name="Manak J.R."/>
            <person name="Muller J."/>
            <person name="Pangilinan J."/>
            <person name="Patwardhan R.P."/>
            <person name="Pitluck S."/>
            <person name="Pritham E.J."/>
            <person name="Rechtsteiner A."/>
            <person name="Rho M."/>
            <person name="Rogozin I.B."/>
            <person name="Sakarya O."/>
            <person name="Salamov A."/>
            <person name="Schaack S."/>
            <person name="Shapiro H."/>
            <person name="Shiga Y."/>
            <person name="Skalitzky C."/>
            <person name="Smith Z."/>
            <person name="Souvorov A."/>
            <person name="Sung W."/>
            <person name="Tang Z."/>
            <person name="Tsuchiya D."/>
            <person name="Tu H."/>
            <person name="Vos H."/>
            <person name="Wang M."/>
            <person name="Wolf Y.I."/>
            <person name="Yamagata H."/>
            <person name="Yamada T."/>
            <person name="Ye Y."/>
            <person name="Shaw J.R."/>
            <person name="Andrews J."/>
            <person name="Crease T.J."/>
            <person name="Tang H."/>
            <person name="Lucas S.M."/>
            <person name="Robertson H.M."/>
            <person name="Bork P."/>
            <person name="Koonin E.V."/>
            <person name="Zdobnov E.M."/>
            <person name="Grigoriev I.V."/>
            <person name="Lynch M."/>
            <person name="Boore J.L."/>
        </authorList>
    </citation>
    <scope>NUCLEOTIDE SEQUENCE [LARGE SCALE GENOMIC DNA]</scope>
</reference>
<gene>
    <name evidence="2" type="ORF">DAPPUDRAFT_302930</name>
</gene>
<proteinExistence type="predicted"/>
<dbReference type="AlphaFoldDB" id="E9HQ39"/>
<sequence>MITTVNSRKKGNGQLFFTLTLITIQTPVELLGPFWFNKTTRQTVAKKLKVMVAVSVSFSTSIVARHGSVKLRNL</sequence>
<name>E9HQ39_DAPPU</name>
<accession>E9HQ39</accession>
<keyword evidence="1" id="KW-1133">Transmembrane helix</keyword>
<organism evidence="2 3">
    <name type="scientific">Daphnia pulex</name>
    <name type="common">Water flea</name>
    <dbReference type="NCBI Taxonomy" id="6669"/>
    <lineage>
        <taxon>Eukaryota</taxon>
        <taxon>Metazoa</taxon>
        <taxon>Ecdysozoa</taxon>
        <taxon>Arthropoda</taxon>
        <taxon>Crustacea</taxon>
        <taxon>Branchiopoda</taxon>
        <taxon>Diplostraca</taxon>
        <taxon>Cladocera</taxon>
        <taxon>Anomopoda</taxon>
        <taxon>Daphniidae</taxon>
        <taxon>Daphnia</taxon>
    </lineage>
</organism>
<dbReference type="InParanoid" id="E9HQ39"/>
<dbReference type="KEGG" id="dpx:DAPPUDRAFT_302930"/>
<keyword evidence="1" id="KW-0472">Membrane</keyword>
<dbReference type="Proteomes" id="UP000000305">
    <property type="component" value="Unassembled WGS sequence"/>
</dbReference>
<evidence type="ECO:0000313" key="3">
    <source>
        <dbReference type="Proteomes" id="UP000000305"/>
    </source>
</evidence>
<evidence type="ECO:0000313" key="2">
    <source>
        <dbReference type="EMBL" id="EFX66148.1"/>
    </source>
</evidence>
<feature type="transmembrane region" description="Helical" evidence="1">
    <location>
        <begin position="15"/>
        <end position="36"/>
    </location>
</feature>
<evidence type="ECO:0000256" key="1">
    <source>
        <dbReference type="SAM" id="Phobius"/>
    </source>
</evidence>
<dbReference type="HOGENOM" id="CLU_2690317_0_0_1"/>
<protein>
    <submittedName>
        <fullName evidence="2">Uncharacterized protein</fullName>
    </submittedName>
</protein>
<keyword evidence="1" id="KW-0812">Transmembrane</keyword>